<dbReference type="SUPFAM" id="SSF52540">
    <property type="entry name" value="P-loop containing nucleoside triphosphate hydrolases"/>
    <property type="match status" value="1"/>
</dbReference>
<organism evidence="1 2">
    <name type="scientific">Thiothrix lacustris</name>
    <dbReference type="NCBI Taxonomy" id="525917"/>
    <lineage>
        <taxon>Bacteria</taxon>
        <taxon>Pseudomonadati</taxon>
        <taxon>Pseudomonadota</taxon>
        <taxon>Gammaproteobacteria</taxon>
        <taxon>Thiotrichales</taxon>
        <taxon>Thiotrichaceae</taxon>
        <taxon>Thiothrix</taxon>
    </lineage>
</organism>
<accession>A0A1Y1Q7U1</accession>
<dbReference type="EMBL" id="MTEJ01000743">
    <property type="protein sequence ID" value="OQW98595.1"/>
    <property type="molecule type" value="Genomic_DNA"/>
</dbReference>
<evidence type="ECO:0008006" key="3">
    <source>
        <dbReference type="Google" id="ProtNLM"/>
    </source>
</evidence>
<reference evidence="1 2" key="1">
    <citation type="submission" date="2017-01" db="EMBL/GenBank/DDBJ databases">
        <title>Novel large sulfur bacteria in the metagenomes of groundwater-fed chemosynthetic microbial mats in the Lake Huron basin.</title>
        <authorList>
            <person name="Sharrar A.M."/>
            <person name="Flood B.E."/>
            <person name="Bailey J.V."/>
            <person name="Jones D.S."/>
            <person name="Biddanda B."/>
            <person name="Ruberg S.A."/>
            <person name="Marcus D.N."/>
            <person name="Dick G.J."/>
        </authorList>
    </citation>
    <scope>NUCLEOTIDE SEQUENCE [LARGE SCALE GENOMIC DNA]</scope>
    <source>
        <strain evidence="1">A8</strain>
    </source>
</reference>
<gene>
    <name evidence="1" type="ORF">BWK73_52145</name>
</gene>
<dbReference type="Gene3D" id="3.40.50.300">
    <property type="entry name" value="P-loop containing nucleotide triphosphate hydrolases"/>
    <property type="match status" value="1"/>
</dbReference>
<evidence type="ECO:0000313" key="2">
    <source>
        <dbReference type="Proteomes" id="UP000192491"/>
    </source>
</evidence>
<sequence>MNNDSIIAHLDESLEGLKDFQRATVQAVMTRFDSADSSGRILVADEVGLGKTIVAKGVIVELLKAHLRDTPAANRRPFRVTYICSNLTLASENRQKLAVFRGAWQQTYVQEPSYSRLLEVAVNQTQTNTDGKLLELCSLTPSTSFTLTRGHGNWYERLIIYFALIQQPELSPFADKLSEFMSDGVKKWESAHVLESTIVETFKALLTEPLTVEIKNWCEISASDNTALQVLSDFCNGLLTLTHQTRFRAHLRSLMAKACAKHLTADLFILDEFQSFKALLDTHEDDDQTLVAQQVFNNNKACKVLLLSATPFSIIPC</sequence>
<protein>
    <recommendedName>
        <fullName evidence="3">Helicase ATP-binding domain-containing protein</fullName>
    </recommendedName>
</protein>
<dbReference type="AlphaFoldDB" id="A0A1Y1Q7U1"/>
<evidence type="ECO:0000313" key="1">
    <source>
        <dbReference type="EMBL" id="OQW98595.1"/>
    </source>
</evidence>
<dbReference type="Proteomes" id="UP000192491">
    <property type="component" value="Unassembled WGS sequence"/>
</dbReference>
<dbReference type="InterPro" id="IPR027417">
    <property type="entry name" value="P-loop_NTPase"/>
</dbReference>
<name>A0A1Y1Q7U1_9GAMM</name>
<proteinExistence type="predicted"/>
<comment type="caution">
    <text evidence="1">The sequence shown here is derived from an EMBL/GenBank/DDBJ whole genome shotgun (WGS) entry which is preliminary data.</text>
</comment>